<dbReference type="RefSeq" id="WP_089232249.1">
    <property type="nucleotide sequence ID" value="NZ_FZOY01000002.1"/>
</dbReference>
<organism evidence="2 3">
    <name type="scientific">Tropicimonas sediminicola</name>
    <dbReference type="NCBI Taxonomy" id="1031541"/>
    <lineage>
        <taxon>Bacteria</taxon>
        <taxon>Pseudomonadati</taxon>
        <taxon>Pseudomonadota</taxon>
        <taxon>Alphaproteobacteria</taxon>
        <taxon>Rhodobacterales</taxon>
        <taxon>Roseobacteraceae</taxon>
        <taxon>Tropicimonas</taxon>
    </lineage>
</organism>
<dbReference type="InterPro" id="IPR027417">
    <property type="entry name" value="P-loop_NTPase"/>
</dbReference>
<dbReference type="InterPro" id="IPR052732">
    <property type="entry name" value="Cell-binding_unc_protein"/>
</dbReference>
<dbReference type="PANTHER" id="PTHR43883">
    <property type="entry name" value="SLR0207 PROTEIN"/>
    <property type="match status" value="1"/>
</dbReference>
<dbReference type="SUPFAM" id="SSF56112">
    <property type="entry name" value="Protein kinase-like (PK-like)"/>
    <property type="match status" value="1"/>
</dbReference>
<evidence type="ECO:0000259" key="1">
    <source>
        <dbReference type="Pfam" id="PF01636"/>
    </source>
</evidence>
<dbReference type="PANTHER" id="PTHR43883:SF1">
    <property type="entry name" value="GLUCONOKINASE"/>
    <property type="match status" value="1"/>
</dbReference>
<evidence type="ECO:0000313" key="3">
    <source>
        <dbReference type="Proteomes" id="UP000198426"/>
    </source>
</evidence>
<dbReference type="SUPFAM" id="SSF52540">
    <property type="entry name" value="P-loop containing nucleoside triphosphate hydrolases"/>
    <property type="match status" value="1"/>
</dbReference>
<dbReference type="Gene3D" id="3.90.1200.10">
    <property type="match status" value="1"/>
</dbReference>
<gene>
    <name evidence="2" type="ORF">SAMN05421757_102522</name>
</gene>
<dbReference type="Pfam" id="PF01636">
    <property type="entry name" value="APH"/>
    <property type="match status" value="1"/>
</dbReference>
<dbReference type="OrthoDB" id="9810277at2"/>
<dbReference type="Proteomes" id="UP000198426">
    <property type="component" value="Unassembled WGS sequence"/>
</dbReference>
<protein>
    <recommendedName>
        <fullName evidence="1">Aminoglycoside phosphotransferase domain-containing protein</fullName>
    </recommendedName>
</protein>
<dbReference type="Pfam" id="PF13671">
    <property type="entry name" value="AAA_33"/>
    <property type="match status" value="1"/>
</dbReference>
<name>A0A239F6Q6_9RHOB</name>
<reference evidence="2 3" key="1">
    <citation type="submission" date="2017-06" db="EMBL/GenBank/DDBJ databases">
        <authorList>
            <person name="Kim H.J."/>
            <person name="Triplett B.A."/>
        </authorList>
    </citation>
    <scope>NUCLEOTIDE SEQUENCE [LARGE SCALE GENOMIC DNA]</scope>
    <source>
        <strain evidence="2 3">DSM 29339</strain>
    </source>
</reference>
<dbReference type="EMBL" id="FZOY01000002">
    <property type="protein sequence ID" value="SNS52477.1"/>
    <property type="molecule type" value="Genomic_DNA"/>
</dbReference>
<dbReference type="Gene3D" id="3.40.50.300">
    <property type="entry name" value="P-loop containing nucleotide triphosphate hydrolases"/>
    <property type="match status" value="1"/>
</dbReference>
<sequence>MPDAAQDAVIAFLTDPANQRGAEPATVIRTHISVVVLNGDRAYKLKRAVRLPYTDFSTPDLRLATCKAEFALNKPTAPSLYLGVRRITRAAGGGLEFDGPGELVDAVVEMVRFDECDLFDRQAESGVLTPAIMATLAHRIAQFHAEAPVIHAGGGAENLAGVLDINRAGFATGEVFGEAEVAAFDAAFRQRLERHAAVLDAREARGLVRRCHGDLHLRNICLFDGRPTLFDCIDFNDQIATVDVLYDLAFLLMDLWHRNLGGLANLVANRYFDEIGEDAGYELLPFFMAVRAAVRAHVTGTFAKDCGADAPRQAAIAREYFDLALELLDAEPCGVTAIGGFSGSGKTTIAETLAPRMPPPPGARVVESDRTRKAMFGVPAETPLPPEAYDTEVSDEVYARLAARSRALVEAGASVVVDAVFDRSDRRAALAEALREHRFAGFWLAADPDVLRHRIEVRPKGPSDATVEVLEAQLARASGSVEWSTIPSERSAEEVVQAMLAGCLQGR</sequence>
<proteinExistence type="predicted"/>
<dbReference type="InterPro" id="IPR011009">
    <property type="entry name" value="Kinase-like_dom_sf"/>
</dbReference>
<feature type="domain" description="Aminoglycoside phosphotransferase" evidence="1">
    <location>
        <begin position="182"/>
        <end position="267"/>
    </location>
</feature>
<evidence type="ECO:0000313" key="2">
    <source>
        <dbReference type="EMBL" id="SNS52477.1"/>
    </source>
</evidence>
<dbReference type="AlphaFoldDB" id="A0A239F6Q6"/>
<keyword evidence="3" id="KW-1185">Reference proteome</keyword>
<dbReference type="InterPro" id="IPR002575">
    <property type="entry name" value="Aminoglycoside_PTrfase"/>
</dbReference>
<accession>A0A239F6Q6</accession>